<sequence>MDLTVKCGGIFCGRREVFWINTVLWGALNQSGRVKYGK</sequence>
<keyword evidence="1" id="KW-0614">Plasmid</keyword>
<protein>
    <submittedName>
        <fullName evidence="1">Uncharacterized protein</fullName>
    </submittedName>
</protein>
<dbReference type="EMBL" id="HG813239">
    <property type="protein sequence ID" value="CDM08171.1"/>
    <property type="molecule type" value="Genomic_DNA"/>
</dbReference>
<organism evidence="1">
    <name type="scientific">Erwinia amylovora</name>
    <name type="common">Fire blight bacteria</name>
    <dbReference type="NCBI Taxonomy" id="552"/>
    <lineage>
        <taxon>Bacteria</taxon>
        <taxon>Pseudomonadati</taxon>
        <taxon>Pseudomonadota</taxon>
        <taxon>Gammaproteobacteria</taxon>
        <taxon>Enterobacterales</taxon>
        <taxon>Erwiniaceae</taxon>
        <taxon>Erwinia</taxon>
    </lineage>
</organism>
<evidence type="ECO:0000313" key="1">
    <source>
        <dbReference type="EMBL" id="CDM08171.1"/>
    </source>
</evidence>
<proteinExistence type="predicted"/>
<gene>
    <name evidence="1" type="ORF">EAMY692_p20045</name>
</gene>
<reference evidence="1" key="1">
    <citation type="submission" date="2013-11" db="EMBL/GenBank/DDBJ databases">
        <title>The novel cryptic plasmid pEA68 of Erwinia amylovora strain 692 and definition of a novel family of plasmids.</title>
        <authorList>
            <person name="Ismail E."/>
            <person name="Blom J."/>
            <person name="Bultreys A."/>
            <person name="Ivanovic M."/>
            <person name="Obradovic A."/>
            <person name="Van Doorn J."/>
            <person name="Bergsma-Vlami M."/>
            <person name="Maes M."/>
            <person name="Willems A."/>
            <person name="Stockwell V."/>
            <person name="Smits T.H.M."/>
            <person name="Pulawska J."/>
        </authorList>
    </citation>
    <scope>NUCLEOTIDE SEQUENCE [LARGE SCALE GENOMIC DNA]</scope>
    <source>
        <strain evidence="1">692</strain>
        <plasmid evidence="1">pEA29</plasmid>
    </source>
</reference>
<accession>A0A0P0ZHP3</accession>
<dbReference type="AlphaFoldDB" id="A0A0P0ZHP3"/>
<geneLocation type="plasmid" evidence="1">
    <name>pEA29</name>
</geneLocation>
<name>A0A0P0ZHP3_ERWAM</name>